<dbReference type="InterPro" id="IPR036396">
    <property type="entry name" value="Cyt_P450_sf"/>
</dbReference>
<accession>A0A4Y2MZ23</accession>
<dbReference type="GO" id="GO:0004497">
    <property type="term" value="F:monooxygenase activity"/>
    <property type="evidence" value="ECO:0007669"/>
    <property type="project" value="UniProtKB-KW"/>
</dbReference>
<keyword evidence="4" id="KW-0479">Metal-binding</keyword>
<reference evidence="9 10" key="1">
    <citation type="journal article" date="2019" name="Sci. Rep.">
        <title>Orb-weaving spider Araneus ventricosus genome elucidates the spidroin gene catalogue.</title>
        <authorList>
            <person name="Kono N."/>
            <person name="Nakamura H."/>
            <person name="Ohtoshi R."/>
            <person name="Moran D.A.P."/>
            <person name="Shinohara A."/>
            <person name="Yoshida Y."/>
            <person name="Fujiwara M."/>
            <person name="Mori M."/>
            <person name="Tomita M."/>
            <person name="Arakawa K."/>
        </authorList>
    </citation>
    <scope>NUCLEOTIDE SEQUENCE [LARGE SCALE GENOMIC DNA]</scope>
</reference>
<evidence type="ECO:0000313" key="9">
    <source>
        <dbReference type="EMBL" id="GBN31107.1"/>
    </source>
</evidence>
<dbReference type="GO" id="GO:0005789">
    <property type="term" value="C:endoplasmic reticulum membrane"/>
    <property type="evidence" value="ECO:0007669"/>
    <property type="project" value="UniProtKB-SubCell"/>
</dbReference>
<gene>
    <name evidence="9" type="primary">Cyp4v2_36</name>
    <name evidence="9" type="ORF">AVEN_96875_1</name>
</gene>
<dbReference type="GO" id="GO:0005506">
    <property type="term" value="F:iron ion binding"/>
    <property type="evidence" value="ECO:0007669"/>
    <property type="project" value="InterPro"/>
</dbReference>
<dbReference type="AlphaFoldDB" id="A0A4Y2MZ23"/>
<dbReference type="PANTHER" id="PTHR24291">
    <property type="entry name" value="CYTOCHROME P450 FAMILY 4"/>
    <property type="match status" value="1"/>
</dbReference>
<keyword evidence="4" id="KW-0349">Heme</keyword>
<sequence>MISRIPNQPTGAVLVHRFGIVLSSNVSLEKSFEYKFLERWLGRGLLTSTGPKWRARRKLLTPSFHFRILEDFLPTFNDQSLVLVKKLQSLQHKEYVDILPPVILCTLDIVCGKFIKLIPFSFQK</sequence>
<proteinExistence type="inferred from homology"/>
<dbReference type="GO" id="GO:0016705">
    <property type="term" value="F:oxidoreductase activity, acting on paired donors, with incorporation or reduction of molecular oxygen"/>
    <property type="evidence" value="ECO:0007669"/>
    <property type="project" value="InterPro"/>
</dbReference>
<evidence type="ECO:0000256" key="8">
    <source>
        <dbReference type="ARBA" id="ARBA00023136"/>
    </source>
</evidence>
<keyword evidence="8" id="KW-0472">Membrane</keyword>
<keyword evidence="6" id="KW-0408">Iron</keyword>
<evidence type="ECO:0000256" key="1">
    <source>
        <dbReference type="ARBA" id="ARBA00001971"/>
    </source>
</evidence>
<comment type="similarity">
    <text evidence="3">Belongs to the cytochrome P450 family.</text>
</comment>
<protein>
    <submittedName>
        <fullName evidence="9">Cytochrome P450 4V2</fullName>
    </submittedName>
</protein>
<keyword evidence="10" id="KW-1185">Reference proteome</keyword>
<evidence type="ECO:0000256" key="2">
    <source>
        <dbReference type="ARBA" id="ARBA00004586"/>
    </source>
</evidence>
<evidence type="ECO:0000256" key="6">
    <source>
        <dbReference type="ARBA" id="ARBA00023004"/>
    </source>
</evidence>
<dbReference type="InterPro" id="IPR050196">
    <property type="entry name" value="Cytochrome_P450_Monoox"/>
</dbReference>
<evidence type="ECO:0000256" key="5">
    <source>
        <dbReference type="ARBA" id="ARBA00022824"/>
    </source>
</evidence>
<dbReference type="InterPro" id="IPR001128">
    <property type="entry name" value="Cyt_P450"/>
</dbReference>
<comment type="caution">
    <text evidence="9">The sequence shown here is derived from an EMBL/GenBank/DDBJ whole genome shotgun (WGS) entry which is preliminary data.</text>
</comment>
<dbReference type="GO" id="GO:0020037">
    <property type="term" value="F:heme binding"/>
    <property type="evidence" value="ECO:0007669"/>
    <property type="project" value="InterPro"/>
</dbReference>
<evidence type="ECO:0000256" key="4">
    <source>
        <dbReference type="ARBA" id="ARBA00022617"/>
    </source>
</evidence>
<dbReference type="OrthoDB" id="6428287at2759"/>
<evidence type="ECO:0000313" key="10">
    <source>
        <dbReference type="Proteomes" id="UP000499080"/>
    </source>
</evidence>
<name>A0A4Y2MZ23_ARAVE</name>
<dbReference type="Pfam" id="PF00067">
    <property type="entry name" value="p450"/>
    <property type="match status" value="1"/>
</dbReference>
<comment type="subcellular location">
    <subcellularLocation>
        <location evidence="2">Endoplasmic reticulum membrane</location>
    </subcellularLocation>
</comment>
<organism evidence="9 10">
    <name type="scientific">Araneus ventricosus</name>
    <name type="common">Orbweaver spider</name>
    <name type="synonym">Epeira ventricosa</name>
    <dbReference type="NCBI Taxonomy" id="182803"/>
    <lineage>
        <taxon>Eukaryota</taxon>
        <taxon>Metazoa</taxon>
        <taxon>Ecdysozoa</taxon>
        <taxon>Arthropoda</taxon>
        <taxon>Chelicerata</taxon>
        <taxon>Arachnida</taxon>
        <taxon>Araneae</taxon>
        <taxon>Araneomorphae</taxon>
        <taxon>Entelegynae</taxon>
        <taxon>Araneoidea</taxon>
        <taxon>Araneidae</taxon>
        <taxon>Araneus</taxon>
    </lineage>
</organism>
<keyword evidence="7" id="KW-0560">Oxidoreductase</keyword>
<dbReference type="SUPFAM" id="SSF48264">
    <property type="entry name" value="Cytochrome P450"/>
    <property type="match status" value="1"/>
</dbReference>
<dbReference type="EMBL" id="BGPR01008034">
    <property type="protein sequence ID" value="GBN31107.1"/>
    <property type="molecule type" value="Genomic_DNA"/>
</dbReference>
<dbReference type="PANTHER" id="PTHR24291:SF189">
    <property type="entry name" value="CYTOCHROME P450 4C3-RELATED"/>
    <property type="match status" value="1"/>
</dbReference>
<comment type="cofactor">
    <cofactor evidence="1">
        <name>heme</name>
        <dbReference type="ChEBI" id="CHEBI:30413"/>
    </cofactor>
</comment>
<dbReference type="Gene3D" id="1.10.630.10">
    <property type="entry name" value="Cytochrome P450"/>
    <property type="match status" value="1"/>
</dbReference>
<keyword evidence="5" id="KW-0256">Endoplasmic reticulum</keyword>
<dbReference type="Proteomes" id="UP000499080">
    <property type="component" value="Unassembled WGS sequence"/>
</dbReference>
<evidence type="ECO:0000256" key="3">
    <source>
        <dbReference type="ARBA" id="ARBA00010617"/>
    </source>
</evidence>
<keyword evidence="7" id="KW-0503">Monooxygenase</keyword>
<evidence type="ECO:0000256" key="7">
    <source>
        <dbReference type="ARBA" id="ARBA00023033"/>
    </source>
</evidence>